<dbReference type="EMBL" id="CAJVPK010000808">
    <property type="protein sequence ID" value="CAG8550709.1"/>
    <property type="molecule type" value="Genomic_DNA"/>
</dbReference>
<organism evidence="1 2">
    <name type="scientific">Diversispora eburnea</name>
    <dbReference type="NCBI Taxonomy" id="1213867"/>
    <lineage>
        <taxon>Eukaryota</taxon>
        <taxon>Fungi</taxon>
        <taxon>Fungi incertae sedis</taxon>
        <taxon>Mucoromycota</taxon>
        <taxon>Glomeromycotina</taxon>
        <taxon>Glomeromycetes</taxon>
        <taxon>Diversisporales</taxon>
        <taxon>Diversisporaceae</taxon>
        <taxon>Diversispora</taxon>
    </lineage>
</organism>
<keyword evidence="2" id="KW-1185">Reference proteome</keyword>
<feature type="non-terminal residue" evidence="1">
    <location>
        <position position="1"/>
    </location>
</feature>
<comment type="caution">
    <text evidence="1">The sequence shown here is derived from an EMBL/GenBank/DDBJ whole genome shotgun (WGS) entry which is preliminary data.</text>
</comment>
<protein>
    <submittedName>
        <fullName evidence="1">3660_t:CDS:1</fullName>
    </submittedName>
</protein>
<sequence length="104" mass="12226">VVTEVESDDIEEEENENVIDEQFTDEKIVDLVCSSRETEENDIENKDESSELLPVSIKEATESLDILVRFFLNQEGNYSKEISLMKIQHVLRILKKKVYEWDKM</sequence>
<evidence type="ECO:0000313" key="2">
    <source>
        <dbReference type="Proteomes" id="UP000789706"/>
    </source>
</evidence>
<proteinExistence type="predicted"/>
<name>A0A9N9B321_9GLOM</name>
<accession>A0A9N9B321</accession>
<reference evidence="1" key="1">
    <citation type="submission" date="2021-06" db="EMBL/GenBank/DDBJ databases">
        <authorList>
            <person name="Kallberg Y."/>
            <person name="Tangrot J."/>
            <person name="Rosling A."/>
        </authorList>
    </citation>
    <scope>NUCLEOTIDE SEQUENCE</scope>
    <source>
        <strain evidence="1">AZ414A</strain>
    </source>
</reference>
<evidence type="ECO:0000313" key="1">
    <source>
        <dbReference type="EMBL" id="CAG8550709.1"/>
    </source>
</evidence>
<dbReference type="Proteomes" id="UP000789706">
    <property type="component" value="Unassembled WGS sequence"/>
</dbReference>
<gene>
    <name evidence="1" type="ORF">DEBURN_LOCUS7084</name>
</gene>
<dbReference type="AlphaFoldDB" id="A0A9N9B321"/>
<dbReference type="OrthoDB" id="125347at2759"/>